<feature type="compositionally biased region" description="Polar residues" evidence="17">
    <location>
        <begin position="451"/>
        <end position="461"/>
    </location>
</feature>
<dbReference type="PANTHER" id="PTHR47669:SF1">
    <property type="entry name" value="PHOSPHATIDYLINOSITOL TRANSFER PROTEIN SFH5"/>
    <property type="match status" value="1"/>
</dbReference>
<keyword evidence="5 16" id="KW-0813">Transport</keyword>
<feature type="compositionally biased region" description="Basic and acidic residues" evidence="17">
    <location>
        <begin position="17"/>
        <end position="36"/>
    </location>
</feature>
<dbReference type="GO" id="GO:0043001">
    <property type="term" value="P:Golgi to plasma membrane protein transport"/>
    <property type="evidence" value="ECO:0007669"/>
    <property type="project" value="TreeGrafter"/>
</dbReference>
<evidence type="ECO:0000256" key="6">
    <source>
        <dbReference type="ARBA" id="ARBA00022490"/>
    </source>
</evidence>
<feature type="domain" description="CRAL-TRIO" evidence="18">
    <location>
        <begin position="176"/>
        <end position="356"/>
    </location>
</feature>
<evidence type="ECO:0000256" key="12">
    <source>
        <dbReference type="ARBA" id="ARBA00023055"/>
    </source>
</evidence>
<evidence type="ECO:0000256" key="16">
    <source>
        <dbReference type="RuleBase" id="RU367059"/>
    </source>
</evidence>
<dbReference type="GO" id="GO:0005789">
    <property type="term" value="C:endoplasmic reticulum membrane"/>
    <property type="evidence" value="ECO:0007669"/>
    <property type="project" value="UniProtKB-SubCell"/>
</dbReference>
<dbReference type="Gene3D" id="3.40.525.10">
    <property type="entry name" value="CRAL-TRIO lipid binding domain"/>
    <property type="match status" value="1"/>
</dbReference>
<evidence type="ECO:0000256" key="2">
    <source>
        <dbReference type="ARBA" id="ARBA00004406"/>
    </source>
</evidence>
<evidence type="ECO:0000256" key="1">
    <source>
        <dbReference type="ARBA" id="ARBA00001970"/>
    </source>
</evidence>
<dbReference type="InterPro" id="IPR042938">
    <property type="entry name" value="Sfh5"/>
</dbReference>
<feature type="region of interest" description="Disordered" evidence="17">
    <location>
        <begin position="1"/>
        <end position="61"/>
    </location>
</feature>
<reference evidence="19 21" key="1">
    <citation type="submission" date="2020-01" db="EMBL/GenBank/DDBJ databases">
        <authorList>
            <consortium name="DOE Joint Genome Institute"/>
            <person name="Haridas S."/>
            <person name="Albert R."/>
            <person name="Binder M."/>
            <person name="Bloem J."/>
            <person name="Labutti K."/>
            <person name="Salamov A."/>
            <person name="Andreopoulos B."/>
            <person name="Baker S.E."/>
            <person name="Barry K."/>
            <person name="Bills G."/>
            <person name="Bluhm B.H."/>
            <person name="Cannon C."/>
            <person name="Castanera R."/>
            <person name="Culley D.E."/>
            <person name="Daum C."/>
            <person name="Ezra D."/>
            <person name="Gonzalez J.B."/>
            <person name="Henrissat B."/>
            <person name="Kuo A."/>
            <person name="Liang C."/>
            <person name="Lipzen A."/>
            <person name="Lutzoni F."/>
            <person name="Magnuson J."/>
            <person name="Mondo S."/>
            <person name="Nolan M."/>
            <person name="Ohm R."/>
            <person name="Pangilinan J."/>
            <person name="Park H.-J."/>
            <person name="Ramirez L."/>
            <person name="Alfaro M."/>
            <person name="Sun H."/>
            <person name="Tritt A."/>
            <person name="Yoshinaga Y."/>
            <person name="Zwiers L.-H."/>
            <person name="Turgeon B.G."/>
            <person name="Goodwin S.B."/>
            <person name="Spatafora J.W."/>
            <person name="Crous P.W."/>
            <person name="Grigoriev I.V."/>
        </authorList>
    </citation>
    <scope>NUCLEOTIDE SEQUENCE</scope>
    <source>
        <strain evidence="19 21">CBS 781.70</strain>
    </source>
</reference>
<dbReference type="GO" id="GO:0005886">
    <property type="term" value="C:plasma membrane"/>
    <property type="evidence" value="ECO:0007669"/>
    <property type="project" value="TreeGrafter"/>
</dbReference>
<reference evidence="21" key="3">
    <citation type="submission" date="2025-04" db="UniProtKB">
        <authorList>
            <consortium name="RefSeq"/>
        </authorList>
    </citation>
    <scope>IDENTIFICATION</scope>
    <source>
        <strain evidence="21">CBS 781.70</strain>
    </source>
</reference>
<dbReference type="InterPro" id="IPR036865">
    <property type="entry name" value="CRAL-TRIO_dom_sf"/>
</dbReference>
<feature type="region of interest" description="Disordered" evidence="17">
    <location>
        <begin position="383"/>
        <end position="470"/>
    </location>
</feature>
<dbReference type="PROSITE" id="PS50191">
    <property type="entry name" value="CRAL_TRIO"/>
    <property type="match status" value="1"/>
</dbReference>
<evidence type="ECO:0000256" key="10">
    <source>
        <dbReference type="ARBA" id="ARBA00022848"/>
    </source>
</evidence>
<comment type="catalytic activity">
    <reaction evidence="14">
        <text>a 1,2-diacyl-sn-glycero-3-phospho-(1D-myo-inositol)(in) = a 1,2-diacyl-sn-glycero-3-phospho-(1D-myo-inositol)(out)</text>
        <dbReference type="Rhea" id="RHEA:38691"/>
        <dbReference type="ChEBI" id="CHEBI:57880"/>
    </reaction>
    <physiologicalReaction direction="left-to-right" evidence="14">
        <dbReference type="Rhea" id="RHEA:38692"/>
    </physiologicalReaction>
</comment>
<name>A0A6G1G443_9PEZI</name>
<keyword evidence="6 16" id="KW-0963">Cytoplasm</keyword>
<protein>
    <recommendedName>
        <fullName evidence="4 16">Phosphatidylinositol transfer protein SFH5</fullName>
        <shortName evidence="16">PITP SFH5</shortName>
    </recommendedName>
</protein>
<evidence type="ECO:0000256" key="5">
    <source>
        <dbReference type="ARBA" id="ARBA00022448"/>
    </source>
</evidence>
<dbReference type="InterPro" id="IPR036273">
    <property type="entry name" value="CRAL/TRIO_N_dom_sf"/>
</dbReference>
<evidence type="ECO:0000256" key="17">
    <source>
        <dbReference type="SAM" id="MobiDB-lite"/>
    </source>
</evidence>
<dbReference type="GO" id="GO:0017157">
    <property type="term" value="P:regulation of exocytosis"/>
    <property type="evidence" value="ECO:0007669"/>
    <property type="project" value="TreeGrafter"/>
</dbReference>
<evidence type="ECO:0000256" key="4">
    <source>
        <dbReference type="ARBA" id="ARBA00018320"/>
    </source>
</evidence>
<proteinExistence type="inferred from homology"/>
<dbReference type="SMART" id="SM00516">
    <property type="entry name" value="SEC14"/>
    <property type="match status" value="1"/>
</dbReference>
<evidence type="ECO:0000256" key="13">
    <source>
        <dbReference type="ARBA" id="ARBA00023136"/>
    </source>
</evidence>
<dbReference type="GO" id="GO:0005829">
    <property type="term" value="C:cytosol"/>
    <property type="evidence" value="ECO:0007669"/>
    <property type="project" value="TreeGrafter"/>
</dbReference>
<comment type="similarity">
    <text evidence="3 16">Belongs to the SFH5 family.</text>
</comment>
<evidence type="ECO:0000256" key="7">
    <source>
        <dbReference type="ARBA" id="ARBA00022617"/>
    </source>
</evidence>
<dbReference type="GO" id="GO:0008526">
    <property type="term" value="F:phosphatidylinositol transfer activity"/>
    <property type="evidence" value="ECO:0007669"/>
    <property type="project" value="UniProtKB-UniRule"/>
</dbReference>
<feature type="compositionally biased region" description="Basic and acidic residues" evidence="17">
    <location>
        <begin position="47"/>
        <end position="61"/>
    </location>
</feature>
<dbReference type="RefSeq" id="XP_033534465.1">
    <property type="nucleotide sequence ID" value="XM_033677513.1"/>
</dbReference>
<evidence type="ECO:0000313" key="20">
    <source>
        <dbReference type="Proteomes" id="UP000504638"/>
    </source>
</evidence>
<dbReference type="InterPro" id="IPR011074">
    <property type="entry name" value="CRAL/TRIO_N_dom"/>
</dbReference>
<accession>A0A6G1G443</accession>
<keyword evidence="20" id="KW-1185">Reference proteome</keyword>
<keyword evidence="8" id="KW-0479">Metal-binding</keyword>
<evidence type="ECO:0000256" key="15">
    <source>
        <dbReference type="ARBA" id="ARBA00024180"/>
    </source>
</evidence>
<dbReference type="GO" id="GO:0032541">
    <property type="term" value="C:cortical endoplasmic reticulum"/>
    <property type="evidence" value="ECO:0007669"/>
    <property type="project" value="TreeGrafter"/>
</dbReference>
<reference evidence="21" key="2">
    <citation type="submission" date="2020-04" db="EMBL/GenBank/DDBJ databases">
        <authorList>
            <consortium name="NCBI Genome Project"/>
        </authorList>
    </citation>
    <scope>NUCLEOTIDE SEQUENCE</scope>
    <source>
        <strain evidence="21">CBS 781.70</strain>
    </source>
</reference>
<keyword evidence="13 16" id="KW-0472">Membrane</keyword>
<dbReference type="SUPFAM" id="SSF46938">
    <property type="entry name" value="CRAL/TRIO N-terminal domain"/>
    <property type="match status" value="1"/>
</dbReference>
<evidence type="ECO:0000313" key="19">
    <source>
        <dbReference type="EMBL" id="KAF1812834.1"/>
    </source>
</evidence>
<keyword evidence="10 16" id="KW-0492">Microsome</keyword>
<keyword evidence="7" id="KW-0349">Heme</keyword>
<evidence type="ECO:0000256" key="8">
    <source>
        <dbReference type="ARBA" id="ARBA00022723"/>
    </source>
</evidence>
<dbReference type="AlphaFoldDB" id="A0A6G1G443"/>
<dbReference type="Pfam" id="PF03765">
    <property type="entry name" value="CRAL_TRIO_N"/>
    <property type="match status" value="1"/>
</dbReference>
<dbReference type="GeneID" id="54418083"/>
<comment type="subcellular location">
    <subcellularLocation>
        <location evidence="16">Cytoplasm</location>
    </subcellularLocation>
    <subcellularLocation>
        <location evidence="2 16">Endoplasmic reticulum membrane</location>
        <topology evidence="2 16">Peripheral membrane protein</topology>
    </subcellularLocation>
    <subcellularLocation>
        <location evidence="16">Microsome membrane</location>
        <topology evidence="16">Peripheral membrane protein</topology>
    </subcellularLocation>
</comment>
<evidence type="ECO:0000259" key="18">
    <source>
        <dbReference type="PROSITE" id="PS50191"/>
    </source>
</evidence>
<keyword evidence="11" id="KW-0408">Iron</keyword>
<comment type="function">
    <text evidence="15">Non-classical phosphatidylinositol (PtdIns) transfer protein (PITP), which exhibits PtdIns-binding/transfer activity in the absence of detectable PtdCho-binding/transfer activity. Regulates PtdIns(4,5)P2 homeostasis at the plasma membrane. Heme-binding protein that may play a role in organic oxidant-induced stress responses.</text>
</comment>
<sequence length="470" mass="50388">MSTDPKIDLSQQPALRTKLEDLRHEDPTTTEPKPDAKTTTPNVTAPEAEKPKVKDPAHDADLITPVVPAQGAAPVQTPAAPTEPKWPDLSEDHPISKFRQALPDILTKSGYTEVYGIHLSADDSSATTVFHTNLILQKFLRANGNDLDKAKEQLLDTLKWRKSFQPHLLVNVTFDEEKFGGLGYIVRLTSQDTGDEVVTFNVYGAVKDFKKTFGDTEEFIRWRVALMERSIAALHLTSATEPIPDYGLGEDPYCGIQVHDYQNVSFLRQDPHVKTASRKIIDLFSRVYPETMSKKIFANVPFYMAWMFNAMRFLPAQTYAKLEAVTDGKTLKKSLGGDAVDAQIPAAYGGSAASLEEVAEKPKLEKEGSDLIMKISSAVMSEPVDGPPVHGGIAGLAGTPAADASSDTPSPVIASSPTASPAIASSASAPPGPGATTDGATPTVIDAAASAQETEPATTLAEQAAPPQKA</sequence>
<keyword evidence="12 16" id="KW-0445">Lipid transport</keyword>
<dbReference type="CDD" id="cd00170">
    <property type="entry name" value="SEC14"/>
    <property type="match status" value="1"/>
</dbReference>
<dbReference type="InterPro" id="IPR001251">
    <property type="entry name" value="CRAL-TRIO_dom"/>
</dbReference>
<feature type="compositionally biased region" description="Polar residues" evidence="17">
    <location>
        <begin position="1"/>
        <end position="14"/>
    </location>
</feature>
<evidence type="ECO:0000256" key="14">
    <source>
        <dbReference type="ARBA" id="ARBA00024146"/>
    </source>
</evidence>
<evidence type="ECO:0000256" key="11">
    <source>
        <dbReference type="ARBA" id="ARBA00023004"/>
    </source>
</evidence>
<dbReference type="SUPFAM" id="SSF52087">
    <property type="entry name" value="CRAL/TRIO domain"/>
    <property type="match status" value="1"/>
</dbReference>
<evidence type="ECO:0000313" key="21">
    <source>
        <dbReference type="RefSeq" id="XP_033534465.1"/>
    </source>
</evidence>
<dbReference type="OrthoDB" id="75724at2759"/>
<gene>
    <name evidence="19 21" type="ORF">P152DRAFT_435037</name>
</gene>
<dbReference type="Proteomes" id="UP000504638">
    <property type="component" value="Unplaced"/>
</dbReference>
<organism evidence="19">
    <name type="scientific">Eremomyces bilateralis CBS 781.70</name>
    <dbReference type="NCBI Taxonomy" id="1392243"/>
    <lineage>
        <taxon>Eukaryota</taxon>
        <taxon>Fungi</taxon>
        <taxon>Dikarya</taxon>
        <taxon>Ascomycota</taxon>
        <taxon>Pezizomycotina</taxon>
        <taxon>Dothideomycetes</taxon>
        <taxon>Dothideomycetes incertae sedis</taxon>
        <taxon>Eremomycetales</taxon>
        <taxon>Eremomycetaceae</taxon>
        <taxon>Eremomyces</taxon>
    </lineage>
</organism>
<comment type="cofactor">
    <cofactor evidence="1">
        <name>heme b</name>
        <dbReference type="ChEBI" id="CHEBI:60344"/>
    </cofactor>
</comment>
<dbReference type="PANTHER" id="PTHR47669">
    <property type="entry name" value="PHOSPHATIDYLINOSITOL TRANSFER PROTEIN SFH5"/>
    <property type="match status" value="1"/>
</dbReference>
<dbReference type="Pfam" id="PF00650">
    <property type="entry name" value="CRAL_TRIO"/>
    <property type="match status" value="1"/>
</dbReference>
<keyword evidence="9 16" id="KW-0256">Endoplasmic reticulum</keyword>
<feature type="compositionally biased region" description="Low complexity" evidence="17">
    <location>
        <begin position="408"/>
        <end position="444"/>
    </location>
</feature>
<dbReference type="EMBL" id="ML975156">
    <property type="protein sequence ID" value="KAF1812834.1"/>
    <property type="molecule type" value="Genomic_DNA"/>
</dbReference>
<evidence type="ECO:0000256" key="9">
    <source>
        <dbReference type="ARBA" id="ARBA00022824"/>
    </source>
</evidence>
<dbReference type="GO" id="GO:0046872">
    <property type="term" value="F:metal ion binding"/>
    <property type="evidence" value="ECO:0007669"/>
    <property type="project" value="UniProtKB-KW"/>
</dbReference>
<evidence type="ECO:0000256" key="3">
    <source>
        <dbReference type="ARBA" id="ARBA00006667"/>
    </source>
</evidence>